<accession>A0A154PJC2</accession>
<evidence type="ECO:0000313" key="1">
    <source>
        <dbReference type="EMBL" id="KZC11945.1"/>
    </source>
</evidence>
<dbReference type="EMBL" id="KQ434936">
    <property type="protein sequence ID" value="KZC11945.1"/>
    <property type="molecule type" value="Genomic_DNA"/>
</dbReference>
<protein>
    <submittedName>
        <fullName evidence="1">Uncharacterized protein</fullName>
    </submittedName>
</protein>
<dbReference type="Proteomes" id="UP000076502">
    <property type="component" value="Unassembled WGS sequence"/>
</dbReference>
<gene>
    <name evidence="1" type="ORF">WN55_03449</name>
</gene>
<dbReference type="AlphaFoldDB" id="A0A154PJC2"/>
<reference evidence="1 2" key="1">
    <citation type="submission" date="2015-07" db="EMBL/GenBank/DDBJ databases">
        <title>The genome of Dufourea novaeangliae.</title>
        <authorList>
            <person name="Pan H."/>
            <person name="Kapheim K."/>
        </authorList>
    </citation>
    <scope>NUCLEOTIDE SEQUENCE [LARGE SCALE GENOMIC DNA]</scope>
    <source>
        <strain evidence="1">0120121106</strain>
        <tissue evidence="1">Whole body</tissue>
    </source>
</reference>
<keyword evidence="2" id="KW-1185">Reference proteome</keyword>
<sequence length="72" mass="8244">MIHAAESFQKSESSVISVRSSRCLRQLSMRIPSGSRELLSKYKTTEVSRRVTWEVLPDSTYRVVVKMIKIVA</sequence>
<proteinExistence type="predicted"/>
<name>A0A154PJC2_DUFNO</name>
<organism evidence="1 2">
    <name type="scientific">Dufourea novaeangliae</name>
    <name type="common">Sweat bee</name>
    <dbReference type="NCBI Taxonomy" id="178035"/>
    <lineage>
        <taxon>Eukaryota</taxon>
        <taxon>Metazoa</taxon>
        <taxon>Ecdysozoa</taxon>
        <taxon>Arthropoda</taxon>
        <taxon>Hexapoda</taxon>
        <taxon>Insecta</taxon>
        <taxon>Pterygota</taxon>
        <taxon>Neoptera</taxon>
        <taxon>Endopterygota</taxon>
        <taxon>Hymenoptera</taxon>
        <taxon>Apocrita</taxon>
        <taxon>Aculeata</taxon>
        <taxon>Apoidea</taxon>
        <taxon>Anthophila</taxon>
        <taxon>Halictidae</taxon>
        <taxon>Rophitinae</taxon>
        <taxon>Dufourea</taxon>
    </lineage>
</organism>
<evidence type="ECO:0000313" key="2">
    <source>
        <dbReference type="Proteomes" id="UP000076502"/>
    </source>
</evidence>